<evidence type="ECO:0000256" key="1">
    <source>
        <dbReference type="ARBA" id="ARBA00022679"/>
    </source>
</evidence>
<keyword evidence="7" id="KW-1185">Reference proteome</keyword>
<dbReference type="RefSeq" id="WP_008413274.1">
    <property type="nucleotide sequence ID" value="NZ_CAOS01000014.1"/>
</dbReference>
<dbReference type="GO" id="GO:0016779">
    <property type="term" value="F:nucleotidyltransferase activity"/>
    <property type="evidence" value="ECO:0007669"/>
    <property type="project" value="TreeGrafter"/>
</dbReference>
<dbReference type="eggNOG" id="COG0476">
    <property type="taxonomic scope" value="Bacteria"/>
</dbReference>
<dbReference type="NCBIfam" id="TIGR00176">
    <property type="entry name" value="mobB"/>
    <property type="match status" value="1"/>
</dbReference>
<protein>
    <submittedName>
        <fullName evidence="6">Molybdopterin-guanine dinucleotide biosynthesis protein B</fullName>
    </submittedName>
</protein>
<evidence type="ECO:0000256" key="3">
    <source>
        <dbReference type="ARBA" id="ARBA00022840"/>
    </source>
</evidence>
<dbReference type="NCBIfam" id="NF004281">
    <property type="entry name" value="PRK05690.1"/>
    <property type="match status" value="1"/>
</dbReference>
<evidence type="ECO:0000259" key="5">
    <source>
        <dbReference type="Pfam" id="PF03205"/>
    </source>
</evidence>
<dbReference type="AlphaFoldDB" id="K8ELE6"/>
<dbReference type="Proteomes" id="UP000009315">
    <property type="component" value="Unassembled WGS sequence"/>
</dbReference>
<reference evidence="6 7" key="1">
    <citation type="journal article" date="2013" name="Genome Announc.">
        <title>Genome Sequence of the Sulfate-Reducing Bacterium Desulfotomaculum hydrothermale Lam5(T).</title>
        <authorList>
            <person name="Amin O."/>
            <person name="Fardeau M.L."/>
            <person name="Valette O."/>
            <person name="Hirschler-Rea A."/>
            <person name="Barbe V."/>
            <person name="Medigue C."/>
            <person name="Vacherie B."/>
            <person name="Ollivier B."/>
            <person name="Bertin P.N."/>
            <person name="Dolla A."/>
        </authorList>
    </citation>
    <scope>NUCLEOTIDE SEQUENCE [LARGE SCALE GENOMIC DNA]</scope>
    <source>
        <strain evidence="7">Lam5 / DSM 18033</strain>
    </source>
</reference>
<dbReference type="Gene3D" id="3.40.50.720">
    <property type="entry name" value="NAD(P)-binding Rossmann-like Domain"/>
    <property type="match status" value="1"/>
</dbReference>
<keyword evidence="1" id="KW-0808">Transferase</keyword>
<dbReference type="Pfam" id="PF03205">
    <property type="entry name" value="MobB"/>
    <property type="match status" value="1"/>
</dbReference>
<feature type="domain" description="Molybdopterin-guanine dinucleotide biosynthesis protein B (MobB)" evidence="5">
    <location>
        <begin position="13"/>
        <end position="142"/>
    </location>
</feature>
<accession>K8ELE6</accession>
<dbReference type="SUPFAM" id="SSF52540">
    <property type="entry name" value="P-loop containing nucleoside triphosphate hydrolases"/>
    <property type="match status" value="1"/>
</dbReference>
<gene>
    <name evidence="6" type="ORF">DESHY_70102</name>
</gene>
<dbReference type="EMBL" id="CAOS01000014">
    <property type="protein sequence ID" value="CCO09316.1"/>
    <property type="molecule type" value="Genomic_DNA"/>
</dbReference>
<dbReference type="InterPro" id="IPR004435">
    <property type="entry name" value="MobB_dom"/>
</dbReference>
<evidence type="ECO:0000313" key="7">
    <source>
        <dbReference type="Proteomes" id="UP000009315"/>
    </source>
</evidence>
<evidence type="ECO:0000256" key="2">
    <source>
        <dbReference type="ARBA" id="ARBA00022741"/>
    </source>
</evidence>
<dbReference type="GO" id="GO:0008641">
    <property type="term" value="F:ubiquitin-like modifier activating enzyme activity"/>
    <property type="evidence" value="ECO:0007669"/>
    <property type="project" value="InterPro"/>
</dbReference>
<dbReference type="STRING" id="1121428.DESHY_70102"/>
<comment type="caution">
    <text evidence="6">The sequence shown here is derived from an EMBL/GenBank/DDBJ whole genome shotgun (WGS) entry which is preliminary data.</text>
</comment>
<dbReference type="GO" id="GO:0004792">
    <property type="term" value="F:thiosulfate-cyanide sulfurtransferase activity"/>
    <property type="evidence" value="ECO:0007669"/>
    <property type="project" value="TreeGrafter"/>
</dbReference>
<dbReference type="Gene3D" id="3.40.50.300">
    <property type="entry name" value="P-loop containing nucleotide triphosphate hydrolases"/>
    <property type="match status" value="1"/>
</dbReference>
<dbReference type="GO" id="GO:0005829">
    <property type="term" value="C:cytosol"/>
    <property type="evidence" value="ECO:0007669"/>
    <property type="project" value="TreeGrafter"/>
</dbReference>
<evidence type="ECO:0000313" key="6">
    <source>
        <dbReference type="EMBL" id="CCO09316.1"/>
    </source>
</evidence>
<dbReference type="CDD" id="cd00757">
    <property type="entry name" value="ThiF_MoeB_HesA_family"/>
    <property type="match status" value="1"/>
</dbReference>
<dbReference type="Pfam" id="PF00899">
    <property type="entry name" value="ThiF"/>
    <property type="match status" value="1"/>
</dbReference>
<dbReference type="FunFam" id="3.40.50.720:FF:000033">
    <property type="entry name" value="Adenylyltransferase and sulfurtransferase MOCS3"/>
    <property type="match status" value="1"/>
</dbReference>
<organism evidence="6 7">
    <name type="scientific">Desulforamulus hydrothermalis Lam5 = DSM 18033</name>
    <dbReference type="NCBI Taxonomy" id="1121428"/>
    <lineage>
        <taxon>Bacteria</taxon>
        <taxon>Bacillati</taxon>
        <taxon>Bacillota</taxon>
        <taxon>Clostridia</taxon>
        <taxon>Eubacteriales</taxon>
        <taxon>Peptococcaceae</taxon>
        <taxon>Desulforamulus</taxon>
    </lineage>
</organism>
<proteinExistence type="predicted"/>
<dbReference type="GO" id="GO:0005525">
    <property type="term" value="F:GTP binding"/>
    <property type="evidence" value="ECO:0007669"/>
    <property type="project" value="InterPro"/>
</dbReference>
<dbReference type="InterPro" id="IPR045886">
    <property type="entry name" value="ThiF/MoeB/HesA"/>
</dbReference>
<sequence length="428" mass="45836">MTSCSLKPSQPPVVSLVGCSNSGKTTFLEKLVRLLKTRGYLVGTVKHHRGEFAFDIAGKDTWRHARAGADRVALATPTGFGLVRRLASELSLPEIINYMSGVDIVLLEGFKQGPQPKIELVRSEISQQPVCTPDELLAVVSDLPLQLGIPCFGLEDIAGVADMIEARFIKGAHEAVSRSLSRQQKKRYHRNIMLPGVGEQGQLKLLQSSALVVGAGGLGSPIAYYLAAAGIGRLGLADADTVDFSNLQRQILHTNLDVGRLKVASARDKLTAVNPDIRVEIYPERISQDNVAALVNRYDIVVDATDNLDSRYLLNRACLEAGKPFIYGGVLSLVGQVLTVLPGRGPCFRCIFRQPPAGKAVKSTAEVGILGAVAGIIGSIQATEAVKYLLNQGDLLVGRLLTLDALSMTFLEVAVQRDTACPDCGCLG</sequence>
<name>K8ELE6_9FIRM</name>
<dbReference type="GO" id="GO:0008146">
    <property type="term" value="F:sulfotransferase activity"/>
    <property type="evidence" value="ECO:0007669"/>
    <property type="project" value="TreeGrafter"/>
</dbReference>
<dbReference type="PANTHER" id="PTHR10953">
    <property type="entry name" value="UBIQUITIN-ACTIVATING ENZYME E1"/>
    <property type="match status" value="1"/>
</dbReference>
<evidence type="ECO:0000259" key="4">
    <source>
        <dbReference type="Pfam" id="PF00899"/>
    </source>
</evidence>
<dbReference type="PROSITE" id="PS51257">
    <property type="entry name" value="PROKAR_LIPOPROTEIN"/>
    <property type="match status" value="1"/>
</dbReference>
<dbReference type="CDD" id="cd03116">
    <property type="entry name" value="MobB"/>
    <property type="match status" value="1"/>
</dbReference>
<keyword evidence="2" id="KW-0547">Nucleotide-binding</keyword>
<dbReference type="PANTHER" id="PTHR10953:SF102">
    <property type="entry name" value="ADENYLYLTRANSFERASE AND SULFURTRANSFERASE MOCS3"/>
    <property type="match status" value="1"/>
</dbReference>
<feature type="domain" description="THIF-type NAD/FAD binding fold" evidence="4">
    <location>
        <begin position="188"/>
        <end position="422"/>
    </location>
</feature>
<dbReference type="eggNOG" id="COG1763">
    <property type="taxonomic scope" value="Bacteria"/>
</dbReference>
<dbReference type="InterPro" id="IPR035985">
    <property type="entry name" value="Ubiquitin-activating_enz"/>
</dbReference>
<keyword evidence="3" id="KW-0067">ATP-binding</keyword>
<dbReference type="GO" id="GO:0006777">
    <property type="term" value="P:Mo-molybdopterin cofactor biosynthetic process"/>
    <property type="evidence" value="ECO:0007669"/>
    <property type="project" value="InterPro"/>
</dbReference>
<dbReference type="InterPro" id="IPR000594">
    <property type="entry name" value="ThiF_NAD_FAD-bd"/>
</dbReference>
<dbReference type="InterPro" id="IPR027417">
    <property type="entry name" value="P-loop_NTPase"/>
</dbReference>
<dbReference type="GO" id="GO:0005524">
    <property type="term" value="F:ATP binding"/>
    <property type="evidence" value="ECO:0007669"/>
    <property type="project" value="UniProtKB-KW"/>
</dbReference>
<dbReference type="SUPFAM" id="SSF69572">
    <property type="entry name" value="Activating enzymes of the ubiquitin-like proteins"/>
    <property type="match status" value="1"/>
</dbReference>